<feature type="region of interest" description="Disordered" evidence="1">
    <location>
        <begin position="1"/>
        <end position="35"/>
    </location>
</feature>
<evidence type="ECO:0000259" key="2">
    <source>
        <dbReference type="Pfam" id="PF03732"/>
    </source>
</evidence>
<evidence type="ECO:0000313" key="4">
    <source>
        <dbReference type="Proteomes" id="UP000287651"/>
    </source>
</evidence>
<evidence type="ECO:0000256" key="1">
    <source>
        <dbReference type="SAM" id="MobiDB-lite"/>
    </source>
</evidence>
<dbReference type="AlphaFoldDB" id="A0A426Y438"/>
<comment type="caution">
    <text evidence="3">The sequence shown here is derived from an EMBL/GenBank/DDBJ whole genome shotgun (WGS) entry which is preliminary data.</text>
</comment>
<dbReference type="PANTHER" id="PTHR33223:SF10">
    <property type="entry name" value="AMINOTRANSFERASE-LIKE PLANT MOBILE DOMAIN-CONTAINING PROTEIN"/>
    <property type="match status" value="1"/>
</dbReference>
<name>A0A426Y438_ENSVE</name>
<dbReference type="Proteomes" id="UP000287651">
    <property type="component" value="Unassembled WGS sequence"/>
</dbReference>
<feature type="domain" description="Retrotransposon gag" evidence="2">
    <location>
        <begin position="120"/>
        <end position="211"/>
    </location>
</feature>
<gene>
    <name evidence="3" type="ORF">B296_00031385</name>
</gene>
<proteinExistence type="predicted"/>
<sequence>MRSTARSRTILPKRKRSPRRPDLDTLSYDSTDSLREQVHKVRQRLDEVQKEVLKSKEEFEESSKGGSPFTPEIQDKPLSTNFRLPSLELYDGSCDPTKHVATFHAQMTLYDMSDALMCRAFPTTLRGPARTWYSRLKPASISSFELLAKEFELNFLVSARPKPTAVSLLGLAQGNEESLIQFVGRFASQVRGMPDVHSSLAIQAFLMGLRPSRFFWSLIERPPMMVPKMLQRAYQYIAA</sequence>
<accession>A0A426Y438</accession>
<feature type="compositionally biased region" description="Basic and acidic residues" evidence="1">
    <location>
        <begin position="54"/>
        <end position="63"/>
    </location>
</feature>
<dbReference type="PANTHER" id="PTHR33223">
    <property type="entry name" value="CCHC-TYPE DOMAIN-CONTAINING PROTEIN"/>
    <property type="match status" value="1"/>
</dbReference>
<dbReference type="Pfam" id="PF03732">
    <property type="entry name" value="Retrotrans_gag"/>
    <property type="match status" value="1"/>
</dbReference>
<organism evidence="3 4">
    <name type="scientific">Ensete ventricosum</name>
    <name type="common">Abyssinian banana</name>
    <name type="synonym">Musa ensete</name>
    <dbReference type="NCBI Taxonomy" id="4639"/>
    <lineage>
        <taxon>Eukaryota</taxon>
        <taxon>Viridiplantae</taxon>
        <taxon>Streptophyta</taxon>
        <taxon>Embryophyta</taxon>
        <taxon>Tracheophyta</taxon>
        <taxon>Spermatophyta</taxon>
        <taxon>Magnoliopsida</taxon>
        <taxon>Liliopsida</taxon>
        <taxon>Zingiberales</taxon>
        <taxon>Musaceae</taxon>
        <taxon>Ensete</taxon>
    </lineage>
</organism>
<dbReference type="EMBL" id="AMZH03015159">
    <property type="protein sequence ID" value="RRT46494.1"/>
    <property type="molecule type" value="Genomic_DNA"/>
</dbReference>
<protein>
    <recommendedName>
        <fullName evidence="2">Retrotransposon gag domain-containing protein</fullName>
    </recommendedName>
</protein>
<dbReference type="InterPro" id="IPR005162">
    <property type="entry name" value="Retrotrans_gag_dom"/>
</dbReference>
<feature type="region of interest" description="Disordered" evidence="1">
    <location>
        <begin position="54"/>
        <end position="77"/>
    </location>
</feature>
<evidence type="ECO:0000313" key="3">
    <source>
        <dbReference type="EMBL" id="RRT46494.1"/>
    </source>
</evidence>
<reference evidence="3 4" key="1">
    <citation type="journal article" date="2014" name="Agronomy (Basel)">
        <title>A Draft Genome Sequence for Ensete ventricosum, the Drought-Tolerant Tree Against Hunger.</title>
        <authorList>
            <person name="Harrison J."/>
            <person name="Moore K.A."/>
            <person name="Paszkiewicz K."/>
            <person name="Jones T."/>
            <person name="Grant M."/>
            <person name="Ambacheew D."/>
            <person name="Muzemil S."/>
            <person name="Studholme D.J."/>
        </authorList>
    </citation>
    <scope>NUCLEOTIDE SEQUENCE [LARGE SCALE GENOMIC DNA]</scope>
</reference>